<evidence type="ECO:0000313" key="3">
    <source>
        <dbReference type="EMBL" id="GJT75445.1"/>
    </source>
</evidence>
<reference evidence="3" key="2">
    <citation type="submission" date="2022-01" db="EMBL/GenBank/DDBJ databases">
        <authorList>
            <person name="Yamashiro T."/>
            <person name="Shiraishi A."/>
            <person name="Satake H."/>
            <person name="Nakayama K."/>
        </authorList>
    </citation>
    <scope>NUCLEOTIDE SEQUENCE</scope>
</reference>
<protein>
    <submittedName>
        <fullName evidence="3">Root allergen protein-like protein</fullName>
    </submittedName>
</protein>
<dbReference type="CDD" id="cd07816">
    <property type="entry name" value="Bet_v1-like"/>
    <property type="match status" value="1"/>
</dbReference>
<sequence length="158" mass="17067">MSVINSELEVSSSLSADKLFKLFHDFDTLAPKLEPQNYKAINLLEGDGGVGSIKSTTYGDAVPFTSAKHKIDAIDASNFSVTYTVFEGDALMGILDSATHHIKFVPSADGGVVFKDSVVFKGKGDAKPTEEALNQFKELLTNTFKTLEAYAIAHPEAY</sequence>
<dbReference type="EMBL" id="BQNB010018531">
    <property type="protein sequence ID" value="GJT75445.1"/>
    <property type="molecule type" value="Genomic_DNA"/>
</dbReference>
<comment type="caution">
    <text evidence="3">The sequence shown here is derived from an EMBL/GenBank/DDBJ whole genome shotgun (WGS) entry which is preliminary data.</text>
</comment>
<evidence type="ECO:0000313" key="4">
    <source>
        <dbReference type="Proteomes" id="UP001151760"/>
    </source>
</evidence>
<dbReference type="InterPro" id="IPR023393">
    <property type="entry name" value="START-like_dom_sf"/>
</dbReference>
<keyword evidence="4" id="KW-1185">Reference proteome</keyword>
<name>A0ABQ5GIX6_9ASTR</name>
<accession>A0ABQ5GIX6</accession>
<dbReference type="PRINTS" id="PR00634">
    <property type="entry name" value="BETALLERGEN"/>
</dbReference>
<proteinExistence type="inferred from homology"/>
<dbReference type="PANTHER" id="PTHR31213">
    <property type="entry name" value="OS08G0374000 PROTEIN-RELATED"/>
    <property type="match status" value="1"/>
</dbReference>
<dbReference type="Gene3D" id="3.30.530.20">
    <property type="match status" value="1"/>
</dbReference>
<dbReference type="SMART" id="SM01037">
    <property type="entry name" value="Bet_v_1"/>
    <property type="match status" value="1"/>
</dbReference>
<feature type="domain" description="Bet v I/Major latex protein" evidence="2">
    <location>
        <begin position="1"/>
        <end position="154"/>
    </location>
</feature>
<dbReference type="PANTHER" id="PTHR31213:SF55">
    <property type="entry name" value="STRESS-INDUCED PROTEIN SAM22"/>
    <property type="match status" value="1"/>
</dbReference>
<gene>
    <name evidence="3" type="ORF">Tco_1042170</name>
</gene>
<dbReference type="InterPro" id="IPR024949">
    <property type="entry name" value="Bet_v_I_allergen"/>
</dbReference>
<evidence type="ECO:0000256" key="1">
    <source>
        <dbReference type="ARBA" id="ARBA00009744"/>
    </source>
</evidence>
<dbReference type="Proteomes" id="UP001151760">
    <property type="component" value="Unassembled WGS sequence"/>
</dbReference>
<dbReference type="InterPro" id="IPR000916">
    <property type="entry name" value="Bet_v_I/MLP"/>
</dbReference>
<reference evidence="3" key="1">
    <citation type="journal article" date="2022" name="Int. J. Mol. Sci.">
        <title>Draft Genome of Tanacetum Coccineum: Genomic Comparison of Closely Related Tanacetum-Family Plants.</title>
        <authorList>
            <person name="Yamashiro T."/>
            <person name="Shiraishi A."/>
            <person name="Nakayama K."/>
            <person name="Satake H."/>
        </authorList>
    </citation>
    <scope>NUCLEOTIDE SEQUENCE</scope>
</reference>
<organism evidence="3 4">
    <name type="scientific">Tanacetum coccineum</name>
    <dbReference type="NCBI Taxonomy" id="301880"/>
    <lineage>
        <taxon>Eukaryota</taxon>
        <taxon>Viridiplantae</taxon>
        <taxon>Streptophyta</taxon>
        <taxon>Embryophyta</taxon>
        <taxon>Tracheophyta</taxon>
        <taxon>Spermatophyta</taxon>
        <taxon>Magnoliopsida</taxon>
        <taxon>eudicotyledons</taxon>
        <taxon>Gunneridae</taxon>
        <taxon>Pentapetalae</taxon>
        <taxon>asterids</taxon>
        <taxon>campanulids</taxon>
        <taxon>Asterales</taxon>
        <taxon>Asteraceae</taxon>
        <taxon>Asteroideae</taxon>
        <taxon>Anthemideae</taxon>
        <taxon>Anthemidinae</taxon>
        <taxon>Tanacetum</taxon>
    </lineage>
</organism>
<comment type="similarity">
    <text evidence="1">Belongs to the BetVI family.</text>
</comment>
<dbReference type="SUPFAM" id="SSF55961">
    <property type="entry name" value="Bet v1-like"/>
    <property type="match status" value="1"/>
</dbReference>
<dbReference type="Pfam" id="PF00407">
    <property type="entry name" value="Bet_v_1"/>
    <property type="match status" value="1"/>
</dbReference>
<evidence type="ECO:0000259" key="2">
    <source>
        <dbReference type="SMART" id="SM01037"/>
    </source>
</evidence>
<dbReference type="InterPro" id="IPR050279">
    <property type="entry name" value="Plant_def-hormone_signal"/>
</dbReference>